<proteinExistence type="predicted"/>
<dbReference type="EMBL" id="JAEPRA010000006">
    <property type="protein sequence ID" value="KAG2183974.1"/>
    <property type="molecule type" value="Genomic_DNA"/>
</dbReference>
<dbReference type="AlphaFoldDB" id="A0A8H7Q090"/>
<organism evidence="1 2">
    <name type="scientific">Umbelopsis vinacea</name>
    <dbReference type="NCBI Taxonomy" id="44442"/>
    <lineage>
        <taxon>Eukaryota</taxon>
        <taxon>Fungi</taxon>
        <taxon>Fungi incertae sedis</taxon>
        <taxon>Mucoromycota</taxon>
        <taxon>Mucoromycotina</taxon>
        <taxon>Umbelopsidomycetes</taxon>
        <taxon>Umbelopsidales</taxon>
        <taxon>Umbelopsidaceae</taxon>
        <taxon>Umbelopsis</taxon>
    </lineage>
</organism>
<reference evidence="1" key="1">
    <citation type="submission" date="2020-12" db="EMBL/GenBank/DDBJ databases">
        <title>Metabolic potential, ecology and presence of endohyphal bacteria is reflected in genomic diversity of Mucoromycotina.</title>
        <authorList>
            <person name="Muszewska A."/>
            <person name="Okrasinska A."/>
            <person name="Steczkiewicz K."/>
            <person name="Drgas O."/>
            <person name="Orlowska M."/>
            <person name="Perlinska-Lenart U."/>
            <person name="Aleksandrzak-Piekarczyk T."/>
            <person name="Szatraj K."/>
            <person name="Zielenkiewicz U."/>
            <person name="Pilsyk S."/>
            <person name="Malc E."/>
            <person name="Mieczkowski P."/>
            <person name="Kruszewska J.S."/>
            <person name="Biernat P."/>
            <person name="Pawlowska J."/>
        </authorList>
    </citation>
    <scope>NUCLEOTIDE SEQUENCE</scope>
    <source>
        <strain evidence="1">WA0000051536</strain>
    </source>
</reference>
<name>A0A8H7Q090_9FUNG</name>
<dbReference type="Proteomes" id="UP000612746">
    <property type="component" value="Unassembled WGS sequence"/>
</dbReference>
<dbReference type="OrthoDB" id="3363286at2759"/>
<evidence type="ECO:0000313" key="2">
    <source>
        <dbReference type="Proteomes" id="UP000612746"/>
    </source>
</evidence>
<accession>A0A8H7Q090</accession>
<sequence>MPVKAWKALTIPKRFKLPYNLKLTKNENTLPESLQSRVNELSEKVQRNPYAFLTRLTVGVDKSTNLTWAVPTIGERHEHGLGQGRYVAQNQLALHSFEKTARYKYTFRNKAIYRSDMTNLIKSKLSDIALANTKANLERSSSMTTLRFDNGHWIVQDHVQADSISFALLFNQSLRADTKEGTRRSFQNITDGRSLTTIPFYDVEALWSKTIADSLKESLDNVNNDNEAPVAIAFTLDQKVSRNAIALWKLAGFFRTTETLNS</sequence>
<protein>
    <submittedName>
        <fullName evidence="1">Uncharacterized protein</fullName>
    </submittedName>
</protein>
<comment type="caution">
    <text evidence="1">The sequence shown here is derived from an EMBL/GenBank/DDBJ whole genome shotgun (WGS) entry which is preliminary data.</text>
</comment>
<evidence type="ECO:0000313" key="1">
    <source>
        <dbReference type="EMBL" id="KAG2183974.1"/>
    </source>
</evidence>
<gene>
    <name evidence="1" type="ORF">INT44_008985</name>
</gene>
<keyword evidence="2" id="KW-1185">Reference proteome</keyword>